<keyword evidence="2" id="KW-1133">Transmembrane helix</keyword>
<dbReference type="EMBL" id="WTYP01000001">
    <property type="protein sequence ID" value="MXP46702.1"/>
    <property type="molecule type" value="Genomic_DNA"/>
</dbReference>
<comment type="caution">
    <text evidence="3">The sequence shown here is derived from an EMBL/GenBank/DDBJ whole genome shotgun (WGS) entry which is preliminary data.</text>
</comment>
<feature type="compositionally biased region" description="Basic and acidic residues" evidence="1">
    <location>
        <begin position="1"/>
        <end position="12"/>
    </location>
</feature>
<sequence length="133" mass="13801">MLDEGDVQRAADDETGFESADERPVRSLTDDISALIDDGKTYAEAELAFQKSRLSFVAGKSKSGIGFSLAALGLLHLALIGLVVGGIFTLGTLVGPGFATLIVVGVLLVFAVLAGLAAKARFEKIGTAFEGDR</sequence>
<dbReference type="OrthoDB" id="7392290at2"/>
<organism evidence="3 4">
    <name type="scientific">Pontixanthobacter luteolus</name>
    <dbReference type="NCBI Taxonomy" id="295089"/>
    <lineage>
        <taxon>Bacteria</taxon>
        <taxon>Pseudomonadati</taxon>
        <taxon>Pseudomonadota</taxon>
        <taxon>Alphaproteobacteria</taxon>
        <taxon>Sphingomonadales</taxon>
        <taxon>Erythrobacteraceae</taxon>
        <taxon>Pontixanthobacter</taxon>
    </lineage>
</organism>
<evidence type="ECO:0000256" key="1">
    <source>
        <dbReference type="SAM" id="MobiDB-lite"/>
    </source>
</evidence>
<name>A0A6I4V414_9SPHN</name>
<dbReference type="RefSeq" id="WP_160729908.1">
    <property type="nucleotide sequence ID" value="NZ_WTYP01000001.1"/>
</dbReference>
<keyword evidence="4" id="KW-1185">Reference proteome</keyword>
<feature type="region of interest" description="Disordered" evidence="1">
    <location>
        <begin position="1"/>
        <end position="25"/>
    </location>
</feature>
<dbReference type="AlphaFoldDB" id="A0A6I4V414"/>
<reference evidence="3 4" key="1">
    <citation type="submission" date="2019-12" db="EMBL/GenBank/DDBJ databases">
        <title>Genomic-based taxomic classification of the family Erythrobacteraceae.</title>
        <authorList>
            <person name="Xu L."/>
        </authorList>
    </citation>
    <scope>NUCLEOTIDE SEQUENCE [LARGE SCALE GENOMIC DNA]</scope>
    <source>
        <strain evidence="3 4">SW-109</strain>
    </source>
</reference>
<protein>
    <submittedName>
        <fullName evidence="3">Phage holin family protein</fullName>
    </submittedName>
</protein>
<dbReference type="Proteomes" id="UP000471435">
    <property type="component" value="Unassembled WGS sequence"/>
</dbReference>
<keyword evidence="2" id="KW-0812">Transmembrane</keyword>
<proteinExistence type="predicted"/>
<feature type="transmembrane region" description="Helical" evidence="2">
    <location>
        <begin position="97"/>
        <end position="118"/>
    </location>
</feature>
<feature type="transmembrane region" description="Helical" evidence="2">
    <location>
        <begin position="69"/>
        <end position="91"/>
    </location>
</feature>
<keyword evidence="2" id="KW-0472">Membrane</keyword>
<accession>A0A6I4V414</accession>
<evidence type="ECO:0000313" key="4">
    <source>
        <dbReference type="Proteomes" id="UP000471435"/>
    </source>
</evidence>
<dbReference type="InterPro" id="IPR009937">
    <property type="entry name" value="Phage_holin_3_6"/>
</dbReference>
<evidence type="ECO:0000256" key="2">
    <source>
        <dbReference type="SAM" id="Phobius"/>
    </source>
</evidence>
<dbReference type="Pfam" id="PF07332">
    <property type="entry name" value="Phage_holin_3_6"/>
    <property type="match status" value="1"/>
</dbReference>
<evidence type="ECO:0000313" key="3">
    <source>
        <dbReference type="EMBL" id="MXP46702.1"/>
    </source>
</evidence>
<gene>
    <name evidence="3" type="ORF">GRI43_04745</name>
</gene>